<evidence type="ECO:0000313" key="4">
    <source>
        <dbReference type="WBParaSite" id="HPBE_0000258401-mRNA-1"/>
    </source>
</evidence>
<gene>
    <name evidence="2" type="ORF">HPBE_LOCUS2585</name>
</gene>
<feature type="compositionally biased region" description="Basic and acidic residues" evidence="1">
    <location>
        <begin position="154"/>
        <end position="163"/>
    </location>
</feature>
<evidence type="ECO:0000313" key="2">
    <source>
        <dbReference type="EMBL" id="VDO26454.1"/>
    </source>
</evidence>
<reference evidence="4" key="2">
    <citation type="submission" date="2019-09" db="UniProtKB">
        <authorList>
            <consortium name="WormBaseParasite"/>
        </authorList>
    </citation>
    <scope>IDENTIFICATION</scope>
</reference>
<evidence type="ECO:0000256" key="1">
    <source>
        <dbReference type="SAM" id="MobiDB-lite"/>
    </source>
</evidence>
<feature type="region of interest" description="Disordered" evidence="1">
    <location>
        <begin position="114"/>
        <end position="189"/>
    </location>
</feature>
<name>A0A183F8U2_HELPZ</name>
<proteinExistence type="predicted"/>
<accession>A0A183F8U2</accession>
<feature type="compositionally biased region" description="Basic and acidic residues" evidence="1">
    <location>
        <begin position="115"/>
        <end position="137"/>
    </location>
</feature>
<dbReference type="AlphaFoldDB" id="A0A183F8U2"/>
<reference evidence="2 3" key="1">
    <citation type="submission" date="2018-11" db="EMBL/GenBank/DDBJ databases">
        <authorList>
            <consortium name="Pathogen Informatics"/>
        </authorList>
    </citation>
    <scope>NUCLEOTIDE SEQUENCE [LARGE SCALE GENOMIC DNA]</scope>
</reference>
<keyword evidence="3" id="KW-1185">Reference proteome</keyword>
<dbReference type="Proteomes" id="UP000050761">
    <property type="component" value="Unassembled WGS sequence"/>
</dbReference>
<sequence length="215" mass="24318">IERDEVGIAFAKYGVHYDEAVRFCIFKDTLTICVTRPVAEPTMTAVPVFRRTDVPVKKPEEGGEEGRINLYEYPGLQDYGVDEDVDIEYWDELPDLGSSQCTDDESFWDMLVPEADNKPQGRSTQRDAEEMSSDRARLSLRRHFSEVQDEDSDLSPRSERGDFNADYTGDDGSTCLPSPSHSYDARKAAKKGTKRVRFDLSNLLESEDAVVDVEN</sequence>
<protein>
    <submittedName>
        <fullName evidence="4">RRM domain-containing protein</fullName>
    </submittedName>
</protein>
<organism evidence="3 4">
    <name type="scientific">Heligmosomoides polygyrus</name>
    <name type="common">Parasitic roundworm</name>
    <dbReference type="NCBI Taxonomy" id="6339"/>
    <lineage>
        <taxon>Eukaryota</taxon>
        <taxon>Metazoa</taxon>
        <taxon>Ecdysozoa</taxon>
        <taxon>Nematoda</taxon>
        <taxon>Chromadorea</taxon>
        <taxon>Rhabditida</taxon>
        <taxon>Rhabditina</taxon>
        <taxon>Rhabditomorpha</taxon>
        <taxon>Strongyloidea</taxon>
        <taxon>Heligmosomidae</taxon>
        <taxon>Heligmosomoides</taxon>
    </lineage>
</organism>
<dbReference type="WBParaSite" id="HPBE_0000258401-mRNA-1">
    <property type="protein sequence ID" value="HPBE_0000258401-mRNA-1"/>
    <property type="gene ID" value="HPBE_0000258401"/>
</dbReference>
<evidence type="ECO:0000313" key="3">
    <source>
        <dbReference type="Proteomes" id="UP000050761"/>
    </source>
</evidence>
<dbReference type="EMBL" id="UZAH01004202">
    <property type="protein sequence ID" value="VDO26454.1"/>
    <property type="molecule type" value="Genomic_DNA"/>
</dbReference>
<accession>A0A3P7UTB7</accession>